<dbReference type="EMBL" id="MSFL01000005">
    <property type="protein sequence ID" value="PWY88292.1"/>
    <property type="molecule type" value="Genomic_DNA"/>
</dbReference>
<dbReference type="GO" id="GO:0004672">
    <property type="term" value="F:protein kinase activity"/>
    <property type="evidence" value="ECO:0007669"/>
    <property type="project" value="InterPro"/>
</dbReference>
<dbReference type="RefSeq" id="XP_025401828.1">
    <property type="nucleotide sequence ID" value="XM_025547509.1"/>
</dbReference>
<comment type="caution">
    <text evidence="2">The sequence shown here is derived from an EMBL/GenBank/DDBJ whole genome shotgun (WGS) entry which is preliminary data.</text>
</comment>
<evidence type="ECO:0000313" key="3">
    <source>
        <dbReference type="Proteomes" id="UP000247233"/>
    </source>
</evidence>
<reference evidence="2 3" key="1">
    <citation type="submission" date="2016-12" db="EMBL/GenBank/DDBJ databases">
        <title>The genomes of Aspergillus section Nigri reveals drivers in fungal speciation.</title>
        <authorList>
            <consortium name="DOE Joint Genome Institute"/>
            <person name="Vesth T.C."/>
            <person name="Nybo J."/>
            <person name="Theobald S."/>
            <person name="Brandl J."/>
            <person name="Frisvad J.C."/>
            <person name="Nielsen K.F."/>
            <person name="Lyhne E.K."/>
            <person name="Kogle M.E."/>
            <person name="Kuo A."/>
            <person name="Riley R."/>
            <person name="Clum A."/>
            <person name="Nolan M."/>
            <person name="Lipzen A."/>
            <person name="Salamov A."/>
            <person name="Henrissat B."/>
            <person name="Wiebenga A."/>
            <person name="De Vries R.P."/>
            <person name="Grigoriev I.V."/>
            <person name="Mortensen U.H."/>
            <person name="Andersen M.R."/>
            <person name="Baker S.E."/>
        </authorList>
    </citation>
    <scope>NUCLEOTIDE SEQUENCE [LARGE SCALE GENOMIC DNA]</scope>
    <source>
        <strain evidence="2 3">CBS 117.55</strain>
    </source>
</reference>
<dbReference type="Pfam" id="PF06293">
    <property type="entry name" value="Kdo"/>
    <property type="match status" value="1"/>
</dbReference>
<dbReference type="GeneID" id="37069746"/>
<evidence type="ECO:0000259" key="1">
    <source>
        <dbReference type="PROSITE" id="PS50011"/>
    </source>
</evidence>
<sequence>MGDNHYETFQYGVGDTISIQSHNPPSPLSKKEIARRAASATWDQSLSPTELSLQNPPLPGSNGDGYAVIKLIDPVRVGYGKRSQIFVIKALNTSNLPHVPTDQDLVAKIYDPLSCEFDFDDEDPFLGVDYDYTHECGAYMHLSDLQGAVIPKFFGSFTLKIAVGDRFRLIRLILIEKINGISMDRLNPESFTTEQRQTILKEIVDAESLLYERDVWHEDLYPRNVIIECSGKAVVRVTVVDLGKSVIGRSRNPLDRDEEQRYLPGVFISPLLRWNVYFRRQMFFEDWINWAWQEWLEDEYKRTESTITEEQRELWRVYDWMKECPPHPSD</sequence>
<dbReference type="InterPro" id="IPR011009">
    <property type="entry name" value="Kinase-like_dom_sf"/>
</dbReference>
<dbReference type="AlphaFoldDB" id="A0A317WSI3"/>
<dbReference type="OrthoDB" id="4267316at2759"/>
<feature type="domain" description="Protein kinase" evidence="1">
    <location>
        <begin position="71"/>
        <end position="330"/>
    </location>
</feature>
<dbReference type="GO" id="GO:0005524">
    <property type="term" value="F:ATP binding"/>
    <property type="evidence" value="ECO:0007669"/>
    <property type="project" value="InterPro"/>
</dbReference>
<dbReference type="SUPFAM" id="SSF56112">
    <property type="entry name" value="Protein kinase-like (PK-like)"/>
    <property type="match status" value="1"/>
</dbReference>
<name>A0A317WSI3_9EURO</name>
<dbReference type="VEuPathDB" id="FungiDB:BO70DRAFT_420007"/>
<evidence type="ECO:0000313" key="2">
    <source>
        <dbReference type="EMBL" id="PWY88292.1"/>
    </source>
</evidence>
<proteinExistence type="predicted"/>
<keyword evidence="3" id="KW-1185">Reference proteome</keyword>
<dbReference type="PROSITE" id="PS50011">
    <property type="entry name" value="PROTEIN_KINASE_DOM"/>
    <property type="match status" value="1"/>
</dbReference>
<accession>A0A317WSI3</accession>
<gene>
    <name evidence="2" type="ORF">BO70DRAFT_420007</name>
</gene>
<organism evidence="2 3">
    <name type="scientific">Aspergillus heteromorphus CBS 117.55</name>
    <dbReference type="NCBI Taxonomy" id="1448321"/>
    <lineage>
        <taxon>Eukaryota</taxon>
        <taxon>Fungi</taxon>
        <taxon>Dikarya</taxon>
        <taxon>Ascomycota</taxon>
        <taxon>Pezizomycotina</taxon>
        <taxon>Eurotiomycetes</taxon>
        <taxon>Eurotiomycetidae</taxon>
        <taxon>Eurotiales</taxon>
        <taxon>Aspergillaceae</taxon>
        <taxon>Aspergillus</taxon>
        <taxon>Aspergillus subgen. Circumdati</taxon>
    </lineage>
</organism>
<dbReference type="Proteomes" id="UP000247233">
    <property type="component" value="Unassembled WGS sequence"/>
</dbReference>
<dbReference type="InterPro" id="IPR000719">
    <property type="entry name" value="Prot_kinase_dom"/>
</dbReference>
<protein>
    <recommendedName>
        <fullName evidence="1">Protein kinase domain-containing protein</fullName>
    </recommendedName>
</protein>